<dbReference type="AlphaFoldDB" id="A0A5D2BXE3"/>
<protein>
    <submittedName>
        <fullName evidence="2">Uncharacterized protein</fullName>
    </submittedName>
</protein>
<gene>
    <name evidence="2" type="ORF">ES288_D07G193700v1</name>
</gene>
<feature type="chain" id="PRO_5022992978" evidence="1">
    <location>
        <begin position="22"/>
        <end position="67"/>
    </location>
</feature>
<keyword evidence="1" id="KW-0732">Signal</keyword>
<evidence type="ECO:0000256" key="1">
    <source>
        <dbReference type="SAM" id="SignalP"/>
    </source>
</evidence>
<organism evidence="2 3">
    <name type="scientific">Gossypium darwinii</name>
    <name type="common">Darwin's cotton</name>
    <name type="synonym">Gossypium barbadense var. darwinii</name>
    <dbReference type="NCBI Taxonomy" id="34276"/>
    <lineage>
        <taxon>Eukaryota</taxon>
        <taxon>Viridiplantae</taxon>
        <taxon>Streptophyta</taxon>
        <taxon>Embryophyta</taxon>
        <taxon>Tracheophyta</taxon>
        <taxon>Spermatophyta</taxon>
        <taxon>Magnoliopsida</taxon>
        <taxon>eudicotyledons</taxon>
        <taxon>Gunneridae</taxon>
        <taxon>Pentapetalae</taxon>
        <taxon>rosids</taxon>
        <taxon>malvids</taxon>
        <taxon>Malvales</taxon>
        <taxon>Malvaceae</taxon>
        <taxon>Malvoideae</taxon>
        <taxon>Gossypium</taxon>
    </lineage>
</organism>
<name>A0A5D2BXE3_GOSDA</name>
<dbReference type="EMBL" id="CM017707">
    <property type="protein sequence ID" value="TYG61991.1"/>
    <property type="molecule type" value="Genomic_DNA"/>
</dbReference>
<dbReference type="Proteomes" id="UP000323506">
    <property type="component" value="Chromosome D07"/>
</dbReference>
<reference evidence="2 3" key="1">
    <citation type="submission" date="2019-06" db="EMBL/GenBank/DDBJ databases">
        <title>WGS assembly of Gossypium darwinii.</title>
        <authorList>
            <person name="Chen Z.J."/>
            <person name="Sreedasyam A."/>
            <person name="Ando A."/>
            <person name="Song Q."/>
            <person name="De L."/>
            <person name="Hulse-Kemp A."/>
            <person name="Ding M."/>
            <person name="Ye W."/>
            <person name="Kirkbride R."/>
            <person name="Jenkins J."/>
            <person name="Plott C."/>
            <person name="Lovell J."/>
            <person name="Lin Y.-M."/>
            <person name="Vaughn R."/>
            <person name="Liu B."/>
            <person name="Li W."/>
            <person name="Simpson S."/>
            <person name="Scheffler B."/>
            <person name="Saski C."/>
            <person name="Grover C."/>
            <person name="Hu G."/>
            <person name="Conover J."/>
            <person name="Carlson J."/>
            <person name="Shu S."/>
            <person name="Boston L."/>
            <person name="Williams M."/>
            <person name="Peterson D."/>
            <person name="Mcgee K."/>
            <person name="Jones D."/>
            <person name="Wendel J."/>
            <person name="Stelly D."/>
            <person name="Grimwood J."/>
            <person name="Schmutz J."/>
        </authorList>
    </citation>
    <scope>NUCLEOTIDE SEQUENCE [LARGE SCALE GENOMIC DNA]</scope>
    <source>
        <strain evidence="2">1808015.09</strain>
    </source>
</reference>
<sequence length="67" mass="7688">MGVSNMKTWLICLALIGIVVMEEVIQVDATMTIHHLEVSGLVSYRRLLQEVVNPWNRGYSRLTRCRS</sequence>
<keyword evidence="3" id="KW-1185">Reference proteome</keyword>
<evidence type="ECO:0000313" key="3">
    <source>
        <dbReference type="Proteomes" id="UP000323506"/>
    </source>
</evidence>
<evidence type="ECO:0000313" key="2">
    <source>
        <dbReference type="EMBL" id="TYG61991.1"/>
    </source>
</evidence>
<proteinExistence type="predicted"/>
<feature type="signal peptide" evidence="1">
    <location>
        <begin position="1"/>
        <end position="21"/>
    </location>
</feature>
<accession>A0A5D2BXE3</accession>